<feature type="compositionally biased region" description="Acidic residues" evidence="2">
    <location>
        <begin position="804"/>
        <end position="817"/>
    </location>
</feature>
<dbReference type="GO" id="GO:0001042">
    <property type="term" value="F:RNA polymerase I core binding"/>
    <property type="evidence" value="ECO:0007669"/>
    <property type="project" value="TreeGrafter"/>
</dbReference>
<comment type="caution">
    <text evidence="3">The sequence shown here is derived from an EMBL/GenBank/DDBJ whole genome shotgun (WGS) entry which is preliminary data.</text>
</comment>
<feature type="region of interest" description="Disordered" evidence="2">
    <location>
        <begin position="676"/>
        <end position="760"/>
    </location>
</feature>
<sequence length="860" mass="93139">MAPALHAPELVPVKSFVNTALAMKLRGNGTNYVHIVKTIRSLDDMETLPHVFLALSTCITTITANPDAFKELFSALFQYDWSGGCRARDAYSCLLAHLVSAKSTFVHPVLQMLARSLAAPGPLQDDTAKNGNRMATEGSGNVQGLIDLGDTNNARKAAVHESLRTVLALVPAGFSELYPVLGQAFPHRRTMGPGGVVNYVRQLLVLATEYATVTEPAKGISSGSTPSVQSKQRGSGTALGDKLLALILERCLELDVEIKIEDSGEVSVDHADNAAEAGVHAAHDPSAALVLSEHMYVEDPTYCLDIHHPMPGPEVVGEDGAGGGEGGGQEGVVDEMADTLDSIMLLLFQHLDKTIGCDGQAASRLFEGLGPVLDGSILATHRCKYVQFAFFYLAARDLSGRVPVLLVDRLLARAVEEDDAPMVTRLAALAYLSSFLVRSRALPVEEIVRALTALLETAEAFLARRAADLMVYMEHAWLKEEDPGSWEAGVVKKEEGWLGEEEAPYGGKDPIEGDADGQADDRPVFFYSLCQAIFYVVAFHHSSSEGEDVLGVRAAETGAVRLGGQLKSRLGRLACSPLRPLDHCLESVKREFLRLARLHGLVPWGALGGLGGGEEEEELVTEGNHNPLNSYFPFDPFLLRRSSGFVARPNVYRYWQAKAVSDVIEKERSAWVRVKEEEPAEGVDGAKGVAREIKDEPCSDESGSEGEGRLYEEGDEESEGSGSEEAQEEEEVEEEERVSWRQASTSERSGFASAAPRYWPQERAWATKGMGEVAREAGRRKRVRRDSMDYDLLGGGDEGYRGFDEEEEGGTEDEGVEASDRVALAARKGVLLSDHIIEAVAVAASVSRARKESVSSVGSW</sequence>
<dbReference type="GO" id="GO:0001181">
    <property type="term" value="F:RNA polymerase I general transcription initiation factor activity"/>
    <property type="evidence" value="ECO:0007669"/>
    <property type="project" value="InterPro"/>
</dbReference>
<feature type="region of interest" description="Disordered" evidence="2">
    <location>
        <begin position="789"/>
        <end position="818"/>
    </location>
</feature>
<evidence type="ECO:0000256" key="1">
    <source>
        <dbReference type="ARBA" id="ARBA00010098"/>
    </source>
</evidence>
<dbReference type="PANTHER" id="PTHR12790:SF0">
    <property type="entry name" value="RNA POLYMERASE I-SPECIFIC TRANSCRIPTION INITIATION FACTOR RRN3-RELATED"/>
    <property type="match status" value="1"/>
</dbReference>
<proteinExistence type="inferred from homology"/>
<dbReference type="GO" id="GO:0006361">
    <property type="term" value="P:transcription initiation at RNA polymerase I promoter"/>
    <property type="evidence" value="ECO:0007669"/>
    <property type="project" value="InterPro"/>
</dbReference>
<protein>
    <recommendedName>
        <fullName evidence="5">RNA polymerase I-specific transcription initiation factor RRN3</fullName>
    </recommendedName>
</protein>
<dbReference type="OrthoDB" id="26970at2759"/>
<evidence type="ECO:0000313" key="4">
    <source>
        <dbReference type="Proteomes" id="UP000355283"/>
    </source>
</evidence>
<keyword evidence="4" id="KW-1185">Reference proteome</keyword>
<dbReference type="InterPro" id="IPR007991">
    <property type="entry name" value="RNA_pol_I_trans_ini_fac_RRN3"/>
</dbReference>
<dbReference type="Proteomes" id="UP000355283">
    <property type="component" value="Unassembled WGS sequence"/>
</dbReference>
<name>A0A4D9DCW4_9STRA</name>
<reference evidence="3 4" key="1">
    <citation type="submission" date="2019-01" db="EMBL/GenBank/DDBJ databases">
        <title>Nuclear Genome Assembly of the Microalgal Biofuel strain Nannochloropsis salina CCMP1776.</title>
        <authorList>
            <person name="Hovde B."/>
        </authorList>
    </citation>
    <scope>NUCLEOTIDE SEQUENCE [LARGE SCALE GENOMIC DNA]</scope>
    <source>
        <strain evidence="3 4">CCMP1776</strain>
    </source>
</reference>
<dbReference type="EMBL" id="SDOX01000008">
    <property type="protein sequence ID" value="TFJ86498.1"/>
    <property type="molecule type" value="Genomic_DNA"/>
</dbReference>
<dbReference type="PANTHER" id="PTHR12790">
    <property type="entry name" value="TRANSCRIPTION INITIATION FACTOR IA RRN3"/>
    <property type="match status" value="1"/>
</dbReference>
<evidence type="ECO:0008006" key="5">
    <source>
        <dbReference type="Google" id="ProtNLM"/>
    </source>
</evidence>
<dbReference type="AlphaFoldDB" id="A0A4D9DCW4"/>
<evidence type="ECO:0000256" key="2">
    <source>
        <dbReference type="SAM" id="MobiDB-lite"/>
    </source>
</evidence>
<evidence type="ECO:0000313" key="3">
    <source>
        <dbReference type="EMBL" id="TFJ86498.1"/>
    </source>
</evidence>
<gene>
    <name evidence="3" type="ORF">NSK_002155</name>
</gene>
<feature type="compositionally biased region" description="Acidic residues" evidence="2">
    <location>
        <begin position="725"/>
        <end position="736"/>
    </location>
</feature>
<dbReference type="GO" id="GO:0005634">
    <property type="term" value="C:nucleus"/>
    <property type="evidence" value="ECO:0007669"/>
    <property type="project" value="TreeGrafter"/>
</dbReference>
<accession>A0A4D9DCW4</accession>
<dbReference type="Pfam" id="PF05327">
    <property type="entry name" value="RRN3"/>
    <property type="match status" value="2"/>
</dbReference>
<organism evidence="3 4">
    <name type="scientific">Nannochloropsis salina CCMP1776</name>
    <dbReference type="NCBI Taxonomy" id="1027361"/>
    <lineage>
        <taxon>Eukaryota</taxon>
        <taxon>Sar</taxon>
        <taxon>Stramenopiles</taxon>
        <taxon>Ochrophyta</taxon>
        <taxon>Eustigmatophyceae</taxon>
        <taxon>Eustigmatales</taxon>
        <taxon>Monodopsidaceae</taxon>
        <taxon>Microchloropsis</taxon>
        <taxon>Microchloropsis salina</taxon>
    </lineage>
</organism>
<comment type="similarity">
    <text evidence="1">Belongs to the RRN3 family.</text>
</comment>